<evidence type="ECO:0000256" key="1">
    <source>
        <dbReference type="SAM" id="Phobius"/>
    </source>
</evidence>
<keyword evidence="2" id="KW-0732">Signal</keyword>
<comment type="caution">
    <text evidence="3">The sequence shown here is derived from an EMBL/GenBank/DDBJ whole genome shotgun (WGS) entry which is preliminary data.</text>
</comment>
<keyword evidence="1" id="KW-0812">Transmembrane</keyword>
<sequence length="161" mass="17019">MREFILLIVVSGILYANAQMPSGMGAAGMGAAGMGGAGMVGAGLGRGMMAMGAAGAAGGMDMKKMLRTRVMMNMIQKTGKGSFFQNMMHVRTFCESGDFVMGEGIAGVMMADCNRMMGLKCMKRSTEKYGMPTFLKCQPNGLCCFDGIREKLLATSFAAQK</sequence>
<dbReference type="OrthoDB" id="10340381at2759"/>
<feature type="signal peptide" evidence="2">
    <location>
        <begin position="1"/>
        <end position="18"/>
    </location>
</feature>
<proteinExistence type="predicted"/>
<keyword evidence="1" id="KW-1133">Transmembrane helix</keyword>
<name>A0A210QDJ1_MIZYE</name>
<reference evidence="3 4" key="1">
    <citation type="journal article" date="2017" name="Nat. Ecol. Evol.">
        <title>Scallop genome provides insights into evolution of bilaterian karyotype and development.</title>
        <authorList>
            <person name="Wang S."/>
            <person name="Zhang J."/>
            <person name="Jiao W."/>
            <person name="Li J."/>
            <person name="Xun X."/>
            <person name="Sun Y."/>
            <person name="Guo X."/>
            <person name="Huan P."/>
            <person name="Dong B."/>
            <person name="Zhang L."/>
            <person name="Hu X."/>
            <person name="Sun X."/>
            <person name="Wang J."/>
            <person name="Zhao C."/>
            <person name="Wang Y."/>
            <person name="Wang D."/>
            <person name="Huang X."/>
            <person name="Wang R."/>
            <person name="Lv J."/>
            <person name="Li Y."/>
            <person name="Zhang Z."/>
            <person name="Liu B."/>
            <person name="Lu W."/>
            <person name="Hui Y."/>
            <person name="Liang J."/>
            <person name="Zhou Z."/>
            <person name="Hou R."/>
            <person name="Li X."/>
            <person name="Liu Y."/>
            <person name="Li H."/>
            <person name="Ning X."/>
            <person name="Lin Y."/>
            <person name="Zhao L."/>
            <person name="Xing Q."/>
            <person name="Dou J."/>
            <person name="Li Y."/>
            <person name="Mao J."/>
            <person name="Guo H."/>
            <person name="Dou H."/>
            <person name="Li T."/>
            <person name="Mu C."/>
            <person name="Jiang W."/>
            <person name="Fu Q."/>
            <person name="Fu X."/>
            <person name="Miao Y."/>
            <person name="Liu J."/>
            <person name="Yu Q."/>
            <person name="Li R."/>
            <person name="Liao H."/>
            <person name="Li X."/>
            <person name="Kong Y."/>
            <person name="Jiang Z."/>
            <person name="Chourrout D."/>
            <person name="Li R."/>
            <person name="Bao Z."/>
        </authorList>
    </citation>
    <scope>NUCLEOTIDE SEQUENCE [LARGE SCALE GENOMIC DNA]</scope>
    <source>
        <strain evidence="3 4">PY_sf001</strain>
    </source>
</reference>
<evidence type="ECO:0000256" key="2">
    <source>
        <dbReference type="SAM" id="SignalP"/>
    </source>
</evidence>
<keyword evidence="1" id="KW-0472">Membrane</keyword>
<gene>
    <name evidence="3" type="ORF">KP79_PYT22276</name>
</gene>
<feature type="chain" id="PRO_5012284298" evidence="2">
    <location>
        <begin position="19"/>
        <end position="161"/>
    </location>
</feature>
<feature type="transmembrane region" description="Helical" evidence="1">
    <location>
        <begin position="34"/>
        <end position="57"/>
    </location>
</feature>
<dbReference type="EMBL" id="NEDP02004076">
    <property type="protein sequence ID" value="OWF46806.1"/>
    <property type="molecule type" value="Genomic_DNA"/>
</dbReference>
<evidence type="ECO:0000313" key="4">
    <source>
        <dbReference type="Proteomes" id="UP000242188"/>
    </source>
</evidence>
<protein>
    <submittedName>
        <fullName evidence="3">Uncharacterized protein</fullName>
    </submittedName>
</protein>
<organism evidence="3 4">
    <name type="scientific">Mizuhopecten yessoensis</name>
    <name type="common">Japanese scallop</name>
    <name type="synonym">Patinopecten yessoensis</name>
    <dbReference type="NCBI Taxonomy" id="6573"/>
    <lineage>
        <taxon>Eukaryota</taxon>
        <taxon>Metazoa</taxon>
        <taxon>Spiralia</taxon>
        <taxon>Lophotrochozoa</taxon>
        <taxon>Mollusca</taxon>
        <taxon>Bivalvia</taxon>
        <taxon>Autobranchia</taxon>
        <taxon>Pteriomorphia</taxon>
        <taxon>Pectinida</taxon>
        <taxon>Pectinoidea</taxon>
        <taxon>Pectinidae</taxon>
        <taxon>Mizuhopecten</taxon>
    </lineage>
</organism>
<accession>A0A210QDJ1</accession>
<dbReference type="AlphaFoldDB" id="A0A210QDJ1"/>
<keyword evidence="4" id="KW-1185">Reference proteome</keyword>
<evidence type="ECO:0000313" key="3">
    <source>
        <dbReference type="EMBL" id="OWF46806.1"/>
    </source>
</evidence>
<dbReference type="Proteomes" id="UP000242188">
    <property type="component" value="Unassembled WGS sequence"/>
</dbReference>